<dbReference type="Proteomes" id="UP001527181">
    <property type="component" value="Unassembled WGS sequence"/>
</dbReference>
<evidence type="ECO:0008006" key="3">
    <source>
        <dbReference type="Google" id="ProtNLM"/>
    </source>
</evidence>
<accession>A0ABT4H6L2</accession>
<proteinExistence type="predicted"/>
<keyword evidence="2" id="KW-1185">Reference proteome</keyword>
<protein>
    <recommendedName>
        <fullName evidence="3">Holliday junction resolvase RuvC</fullName>
    </recommendedName>
</protein>
<dbReference type="RefSeq" id="WP_163980093.1">
    <property type="nucleotide sequence ID" value="NZ_JAMDLX010000165.1"/>
</dbReference>
<evidence type="ECO:0000313" key="2">
    <source>
        <dbReference type="Proteomes" id="UP001527181"/>
    </source>
</evidence>
<comment type="caution">
    <text evidence="1">The sequence shown here is derived from an EMBL/GenBank/DDBJ whole genome shotgun (WGS) entry which is preliminary data.</text>
</comment>
<reference evidence="1 2" key="1">
    <citation type="submission" date="2022-05" db="EMBL/GenBank/DDBJ databases">
        <title>Genome Sequencing of Bee-Associated Microbes.</title>
        <authorList>
            <person name="Dunlap C."/>
        </authorList>
    </citation>
    <scope>NUCLEOTIDE SEQUENCE [LARGE SCALE GENOMIC DNA]</scope>
    <source>
        <strain evidence="1 2">NRRL B-04010</strain>
    </source>
</reference>
<dbReference type="EMBL" id="JAMDNP010000095">
    <property type="protein sequence ID" value="MCY9764627.1"/>
    <property type="molecule type" value="Genomic_DNA"/>
</dbReference>
<dbReference type="SUPFAM" id="SSF53098">
    <property type="entry name" value="Ribonuclease H-like"/>
    <property type="match status" value="1"/>
</dbReference>
<name>A0ABT4H6L2_PAEAL</name>
<evidence type="ECO:0000313" key="1">
    <source>
        <dbReference type="EMBL" id="MCY9764627.1"/>
    </source>
</evidence>
<dbReference type="Gene3D" id="3.30.420.10">
    <property type="entry name" value="Ribonuclease H-like superfamily/Ribonuclease H"/>
    <property type="match status" value="1"/>
</dbReference>
<dbReference type="InterPro" id="IPR012337">
    <property type="entry name" value="RNaseH-like_sf"/>
</dbReference>
<dbReference type="GeneID" id="94489155"/>
<gene>
    <name evidence="1" type="ORF">M5X12_29460</name>
</gene>
<sequence length="179" mass="20097">MRYVGIDPSTKTGFVALDQAGNVLVEKELTGIGKEDPKRMASMIREVIAYLRRDDVVCIEGFGFASQQAVQLGGIGWGIRIAMYCRGMEYIEAAPSQLKKFASGKGTTKKDELGIHIYKRWGYEHRSDNVRDAYVLARIAMEIDEAQKTGYIKKVPIHQGEVVQAILHPPEKKKKKKRA</sequence>
<dbReference type="InterPro" id="IPR036397">
    <property type="entry name" value="RNaseH_sf"/>
</dbReference>
<organism evidence="1 2">
    <name type="scientific">Paenibacillus alvei</name>
    <name type="common">Bacillus alvei</name>
    <dbReference type="NCBI Taxonomy" id="44250"/>
    <lineage>
        <taxon>Bacteria</taxon>
        <taxon>Bacillati</taxon>
        <taxon>Bacillota</taxon>
        <taxon>Bacilli</taxon>
        <taxon>Bacillales</taxon>
        <taxon>Paenibacillaceae</taxon>
        <taxon>Paenibacillus</taxon>
    </lineage>
</organism>